<dbReference type="OrthoDB" id="143710at2"/>
<keyword evidence="1" id="KW-0812">Transmembrane</keyword>
<evidence type="ECO:0000313" key="5">
    <source>
        <dbReference type="Proteomes" id="UP000251891"/>
    </source>
</evidence>
<keyword evidence="1" id="KW-0472">Membrane</keyword>
<dbReference type="InterPro" id="IPR018702">
    <property type="entry name" value="DUF2207"/>
</dbReference>
<evidence type="ECO:0000259" key="3">
    <source>
        <dbReference type="Pfam" id="PF09972"/>
    </source>
</evidence>
<feature type="signal peptide" evidence="2">
    <location>
        <begin position="1"/>
        <end position="30"/>
    </location>
</feature>
<protein>
    <recommendedName>
        <fullName evidence="3">DUF2207 domain-containing protein</fullName>
    </recommendedName>
</protein>
<feature type="transmembrane region" description="Helical" evidence="1">
    <location>
        <begin position="289"/>
        <end position="314"/>
    </location>
</feature>
<evidence type="ECO:0000256" key="1">
    <source>
        <dbReference type="SAM" id="Phobius"/>
    </source>
</evidence>
<reference evidence="4 5" key="1">
    <citation type="submission" date="2018-06" db="EMBL/GenBank/DDBJ databases">
        <title>Actinomadura craniellae sp. nov. isolated from marine sponge Craniella sp.</title>
        <authorList>
            <person name="Li L."/>
            <person name="Xu Q.H."/>
            <person name="Lin H.W."/>
            <person name="Lu Y.H."/>
        </authorList>
    </citation>
    <scope>NUCLEOTIDE SEQUENCE [LARGE SCALE GENOMIC DNA]</scope>
    <source>
        <strain evidence="4 5">LHW63021</strain>
    </source>
</reference>
<name>A0A365H9D7_9ACTN</name>
<accession>A0A365H9D7</accession>
<dbReference type="AlphaFoldDB" id="A0A365H9D7"/>
<dbReference type="Pfam" id="PF09972">
    <property type="entry name" value="DUF2207"/>
    <property type="match status" value="1"/>
</dbReference>
<sequence>MAGGMKAAAMGVLGACAALLVLTLPASARAADGGIPTYDVVLTLRPDGVLHVRETVTVDFVAAGRRGIVRRVPYRAGDRLYEIRRVRASSSTGAPALPQAVKFMHEVQLRVGEGRSRSGGLQSYVIEYEVAGAVTPGRTLDTLVWDAIGPGRSGAIGEAVVRVRSPIPLGRAPGAGRAECTAGTRPAGTRCGSERAGPYGLVFSQSGLRPGEGMTIRLTLPRGALRASPPRYAEPHLEWTGLGWALLAAAAGASIAVRRVPVRRGAGLALGAAGLVVLAVDAADDVLAGGLWAASIGDPALAGLGCVIIGFVIFRSDRKEPAAAIRQSE</sequence>
<organism evidence="4 5">
    <name type="scientific">Actinomadura craniellae</name>
    <dbReference type="NCBI Taxonomy" id="2231787"/>
    <lineage>
        <taxon>Bacteria</taxon>
        <taxon>Bacillati</taxon>
        <taxon>Actinomycetota</taxon>
        <taxon>Actinomycetes</taxon>
        <taxon>Streptosporangiales</taxon>
        <taxon>Thermomonosporaceae</taxon>
        <taxon>Actinomadura</taxon>
    </lineage>
</organism>
<keyword evidence="2" id="KW-0732">Signal</keyword>
<proteinExistence type="predicted"/>
<comment type="caution">
    <text evidence="4">The sequence shown here is derived from an EMBL/GenBank/DDBJ whole genome shotgun (WGS) entry which is preliminary data.</text>
</comment>
<feature type="chain" id="PRO_5016875378" description="DUF2207 domain-containing protein" evidence="2">
    <location>
        <begin position="31"/>
        <end position="329"/>
    </location>
</feature>
<evidence type="ECO:0000313" key="4">
    <source>
        <dbReference type="EMBL" id="RAY15754.1"/>
    </source>
</evidence>
<evidence type="ECO:0000256" key="2">
    <source>
        <dbReference type="SAM" id="SignalP"/>
    </source>
</evidence>
<gene>
    <name evidence="4" type="ORF">DPM19_08230</name>
</gene>
<keyword evidence="1" id="KW-1133">Transmembrane helix</keyword>
<keyword evidence="5" id="KW-1185">Reference proteome</keyword>
<dbReference type="Proteomes" id="UP000251891">
    <property type="component" value="Unassembled WGS sequence"/>
</dbReference>
<feature type="transmembrane region" description="Helical" evidence="1">
    <location>
        <begin position="239"/>
        <end position="258"/>
    </location>
</feature>
<dbReference type="EMBL" id="QLYX01000003">
    <property type="protein sequence ID" value="RAY15754.1"/>
    <property type="molecule type" value="Genomic_DNA"/>
</dbReference>
<feature type="domain" description="DUF2207" evidence="3">
    <location>
        <begin position="35"/>
        <end position="219"/>
    </location>
</feature>
<dbReference type="RefSeq" id="WP_111864343.1">
    <property type="nucleotide sequence ID" value="NZ_QLYX01000003.1"/>
</dbReference>
<feature type="transmembrane region" description="Helical" evidence="1">
    <location>
        <begin position="265"/>
        <end position="283"/>
    </location>
</feature>